<proteinExistence type="predicted"/>
<organism evidence="3 4">
    <name type="scientific">Sphingomonas changnyeongensis</name>
    <dbReference type="NCBI Taxonomy" id="2698679"/>
    <lineage>
        <taxon>Bacteria</taxon>
        <taxon>Pseudomonadati</taxon>
        <taxon>Pseudomonadota</taxon>
        <taxon>Alphaproteobacteria</taxon>
        <taxon>Sphingomonadales</taxon>
        <taxon>Sphingomonadaceae</taxon>
        <taxon>Sphingomonas</taxon>
    </lineage>
</organism>
<keyword evidence="2" id="KW-0732">Signal</keyword>
<feature type="chain" id="PRO_5031103169" description="Lipoprotein" evidence="2">
    <location>
        <begin position="19"/>
        <end position="93"/>
    </location>
</feature>
<evidence type="ECO:0008006" key="5">
    <source>
        <dbReference type="Google" id="ProtNLM"/>
    </source>
</evidence>
<keyword evidence="1" id="KW-0472">Membrane</keyword>
<dbReference type="AlphaFoldDB" id="A0A7Z2S8U4"/>
<evidence type="ECO:0000313" key="4">
    <source>
        <dbReference type="Proteomes" id="UP000464468"/>
    </source>
</evidence>
<evidence type="ECO:0000256" key="1">
    <source>
        <dbReference type="SAM" id="Phobius"/>
    </source>
</evidence>
<protein>
    <recommendedName>
        <fullName evidence="5">Lipoprotein</fullName>
    </recommendedName>
</protein>
<feature type="signal peptide" evidence="2">
    <location>
        <begin position="1"/>
        <end position="18"/>
    </location>
</feature>
<accession>A0A7Z2S8U4</accession>
<dbReference type="KEGG" id="schy:GVO57_03565"/>
<keyword evidence="1" id="KW-1133">Transmembrane helix</keyword>
<keyword evidence="4" id="KW-1185">Reference proteome</keyword>
<keyword evidence="1" id="KW-0812">Transmembrane</keyword>
<name>A0A7Z2S8U4_9SPHN</name>
<feature type="transmembrane region" description="Helical" evidence="1">
    <location>
        <begin position="61"/>
        <end position="79"/>
    </location>
</feature>
<dbReference type="Proteomes" id="UP000464468">
    <property type="component" value="Chromosome"/>
</dbReference>
<sequence length="93" mass="9710">MAFGLALGLAACARAVPAATAPGAPGFVAGVWHGFIFPFAWIVSLFDADVAIYAVPNRGGWYDFGYFVGITVLGGGSWFGSRSRRSARHGGQD</sequence>
<reference evidence="3 4" key="1">
    <citation type="submission" date="2020-01" db="EMBL/GenBank/DDBJ databases">
        <title>Sphingomonas sp. C33 whole genome sequece.</title>
        <authorList>
            <person name="Park C."/>
        </authorList>
    </citation>
    <scope>NUCLEOTIDE SEQUENCE [LARGE SCALE GENOMIC DNA]</scope>
    <source>
        <strain evidence="3 4">C33</strain>
    </source>
</reference>
<gene>
    <name evidence="3" type="ORF">GVO57_03565</name>
</gene>
<evidence type="ECO:0000313" key="3">
    <source>
        <dbReference type="EMBL" id="QHL91771.1"/>
    </source>
</evidence>
<dbReference type="EMBL" id="CP047895">
    <property type="protein sequence ID" value="QHL91771.1"/>
    <property type="molecule type" value="Genomic_DNA"/>
</dbReference>
<evidence type="ECO:0000256" key="2">
    <source>
        <dbReference type="SAM" id="SignalP"/>
    </source>
</evidence>